<proteinExistence type="predicted"/>
<gene>
    <name evidence="1" type="ORF">HYALB_00001917</name>
</gene>
<comment type="caution">
    <text evidence="1">The sequence shown here is derived from an EMBL/GenBank/DDBJ whole genome shotgun (WGS) entry which is preliminary data.</text>
</comment>
<reference evidence="1" key="1">
    <citation type="submission" date="2021-07" db="EMBL/GenBank/DDBJ databases">
        <authorList>
            <person name="Durling M."/>
        </authorList>
    </citation>
    <scope>NUCLEOTIDE SEQUENCE</scope>
</reference>
<dbReference type="AlphaFoldDB" id="A0A9N9Q1W7"/>
<sequence>MYIMSQEKRGLKSIMAIGSETGGKGRKDCIESGKRLDKELHDKLAAIKANPQNLGKEARKPFDKIPGYKLIIHDPFKVTDPKYCAKDKTVHKMFKDLNLDQSTNFNCAQVHSLGSDNGAEHLVSQNSFSQGACDGLVIAEISDMRKSNVTPPQDRIEHWSDLFFQVIKNFYFPKDVPKITYILRDMIGNITTRECIKEAHKRHQNNVSDGKATFDRSNSTNSELETYYSLLRSPNGVGVAHLLEDYPATFRQRKIVKIHTWMAKIYPEDQYSSFWKYAMAFELGPA</sequence>
<evidence type="ECO:0000313" key="1">
    <source>
        <dbReference type="EMBL" id="CAG8971807.1"/>
    </source>
</evidence>
<evidence type="ECO:0000313" key="2">
    <source>
        <dbReference type="Proteomes" id="UP000701801"/>
    </source>
</evidence>
<dbReference type="OrthoDB" id="3529275at2759"/>
<organism evidence="1 2">
    <name type="scientific">Hymenoscyphus albidus</name>
    <dbReference type="NCBI Taxonomy" id="595503"/>
    <lineage>
        <taxon>Eukaryota</taxon>
        <taxon>Fungi</taxon>
        <taxon>Dikarya</taxon>
        <taxon>Ascomycota</taxon>
        <taxon>Pezizomycotina</taxon>
        <taxon>Leotiomycetes</taxon>
        <taxon>Helotiales</taxon>
        <taxon>Helotiaceae</taxon>
        <taxon>Hymenoscyphus</taxon>
    </lineage>
</organism>
<dbReference type="Proteomes" id="UP000701801">
    <property type="component" value="Unassembled WGS sequence"/>
</dbReference>
<accession>A0A9N9Q1W7</accession>
<protein>
    <submittedName>
        <fullName evidence="1">Uncharacterized protein</fullName>
    </submittedName>
</protein>
<keyword evidence="2" id="KW-1185">Reference proteome</keyword>
<name>A0A9N9Q1W7_9HELO</name>
<dbReference type="EMBL" id="CAJVRM010000028">
    <property type="protein sequence ID" value="CAG8971807.1"/>
    <property type="molecule type" value="Genomic_DNA"/>
</dbReference>